<dbReference type="GO" id="GO:0005737">
    <property type="term" value="C:cytoplasm"/>
    <property type="evidence" value="ECO:0007669"/>
    <property type="project" value="TreeGrafter"/>
</dbReference>
<feature type="region of interest" description="Disordered" evidence="4">
    <location>
        <begin position="264"/>
        <end position="376"/>
    </location>
</feature>
<dbReference type="GO" id="GO:0035091">
    <property type="term" value="F:phosphatidylinositol binding"/>
    <property type="evidence" value="ECO:0007669"/>
    <property type="project" value="TreeGrafter"/>
</dbReference>
<dbReference type="GO" id="GO:0008526">
    <property type="term" value="F:phosphatidylinositol transfer activity"/>
    <property type="evidence" value="ECO:0007669"/>
    <property type="project" value="TreeGrafter"/>
</dbReference>
<feature type="domain" description="DDHD" evidence="5">
    <location>
        <begin position="687"/>
        <end position="871"/>
    </location>
</feature>
<dbReference type="EMBL" id="CAJVCH010537334">
    <property type="protein sequence ID" value="CAG7825720.1"/>
    <property type="molecule type" value="Genomic_DNA"/>
</dbReference>
<evidence type="ECO:0000259" key="5">
    <source>
        <dbReference type="PROSITE" id="PS51043"/>
    </source>
</evidence>
<dbReference type="InterPro" id="IPR001666">
    <property type="entry name" value="PI_transfer"/>
</dbReference>
<dbReference type="GO" id="GO:0008525">
    <property type="term" value="F:phosphatidylcholine transporter activity"/>
    <property type="evidence" value="ECO:0007669"/>
    <property type="project" value="TreeGrafter"/>
</dbReference>
<evidence type="ECO:0000256" key="1">
    <source>
        <dbReference type="ARBA" id="ARBA00010316"/>
    </source>
</evidence>
<evidence type="ECO:0000256" key="2">
    <source>
        <dbReference type="ARBA" id="ARBA00022553"/>
    </source>
</evidence>
<dbReference type="Pfam" id="PF02121">
    <property type="entry name" value="IP_trans"/>
    <property type="match status" value="1"/>
</dbReference>
<dbReference type="InterPro" id="IPR055261">
    <property type="entry name" value="PI_transfer_N"/>
</dbReference>
<feature type="compositionally biased region" description="Acidic residues" evidence="4">
    <location>
        <begin position="272"/>
        <end position="283"/>
    </location>
</feature>
<protein>
    <recommendedName>
        <fullName evidence="5">DDHD domain-containing protein</fullName>
    </recommendedName>
</protein>
<dbReference type="GO" id="GO:0046872">
    <property type="term" value="F:metal ion binding"/>
    <property type="evidence" value="ECO:0007669"/>
    <property type="project" value="InterPro"/>
</dbReference>
<feature type="region of interest" description="Disordered" evidence="4">
    <location>
        <begin position="423"/>
        <end position="448"/>
    </location>
</feature>
<dbReference type="SMART" id="SM00775">
    <property type="entry name" value="LNS2"/>
    <property type="match status" value="1"/>
</dbReference>
<comment type="similarity">
    <text evidence="1">Belongs to the PtdIns transfer protein family. PI transfer class IIA subfamily.</text>
</comment>
<accession>A0A8J2PXK4</accession>
<keyword evidence="7" id="KW-1185">Reference proteome</keyword>
<dbReference type="InterPro" id="IPR004177">
    <property type="entry name" value="DDHD_dom"/>
</dbReference>
<keyword evidence="2" id="KW-0597">Phosphoprotein</keyword>
<gene>
    <name evidence="6" type="ORF">AFUS01_LOCUS35817</name>
</gene>
<dbReference type="Pfam" id="PF02862">
    <property type="entry name" value="DDHD"/>
    <property type="match status" value="1"/>
</dbReference>
<dbReference type="AlphaFoldDB" id="A0A8J2PXK4"/>
<name>A0A8J2PXK4_9HEXA</name>
<evidence type="ECO:0000256" key="4">
    <source>
        <dbReference type="SAM" id="MobiDB-lite"/>
    </source>
</evidence>
<dbReference type="PROSITE" id="PS51043">
    <property type="entry name" value="DDHD"/>
    <property type="match status" value="1"/>
</dbReference>
<proteinExistence type="inferred from homology"/>
<dbReference type="PANTHER" id="PTHR10658">
    <property type="entry name" value="PHOSPHATIDYLINOSITOL TRANSFER PROTEIN"/>
    <property type="match status" value="1"/>
</dbReference>
<dbReference type="OrthoDB" id="18453at2759"/>
<dbReference type="FunFam" id="3.30.530.20:FF:000001">
    <property type="entry name" value="Phosphatidylinositol transfer protein membrane associated 2"/>
    <property type="match status" value="1"/>
</dbReference>
<evidence type="ECO:0000313" key="7">
    <source>
        <dbReference type="Proteomes" id="UP000708208"/>
    </source>
</evidence>
<dbReference type="Pfam" id="PF24695">
    <property type="entry name" value="PITM1-3"/>
    <property type="match status" value="1"/>
</dbReference>
<dbReference type="InterPro" id="IPR031315">
    <property type="entry name" value="LNS2/PITP"/>
</dbReference>
<dbReference type="Pfam" id="PF24694">
    <property type="entry name" value="LNS2_PITM1-3"/>
    <property type="match status" value="1"/>
</dbReference>
<sequence length="1148" mass="127888">MLIKEYRIPLPLTVEEYRIAQLYMIAKKSREESSGVGSGVEIMVNEPYEDGPGGSGQYTQKIYHVGSHLPGWFKGLLPKSALTVEEMAWNAYPYTKTRFTCPFVQRFSLEIETYYCGDGGHQENVFNLSGSDYRNRVVDVIDVVKDQLHGADYTRDEDPRVFVSQKTGRGPVVSENWIEEYWKEVKGQKMPLLNGKAIMTAYKLCKVEFHYWGMQSKIEKFIHDVALRKTMLRAHRQAWAWQDEWFGLTMEDIREIERQTQEALKKKMAGEVGEEGEDDDDDESRASSSLDHNNPDSPKTEDDTPTDPPKQKTTLRISVSEPSEDLERVNPGEMTPVMKQPPSPKVPNRRKAGAEGGMIRSKASSKTSLNSPSSNNSLDLLASWRMEGLSRKDSDSGSDDEFFDCMDGDRISLNKWSSLELLPQEREHSPAPRSRVDKDMFRGLPPDRREVDKRTLCGKASLETFQNSPSTLHGGPVGSCSTTVLCMVMHAGSALDATMDLPTKKSDVTTFRGAFESVIRQNYPSMLGHVAIKLVPCPSVCTDALGILSSLSPYSFDVYGAGDSPKMTHESVPIGAIPLLFASQMEYWDAVGKAVVAANLVYHEFLRSQEGQGFQGQIVFIGDSIGSVLAYDVLTKHSQCAQLPSEDDLPASPAHGLDMDYLHATSNVPPDRRRSSSSASDSGNARLDFQVSDLFMFGSPLGLVLAHRKINLDDKHHAVARPCVQVYNLFHPTDPLASRLEPLISARFAALAPVNIARYAKYPLGDGQPYHLLESIQCNPHLFSESGIGVGSRRLSDISIQSEMSGLVDVLPLQAISQLTQKWWGNKRLDFALYCPEALVNFPTNSLPHLFHASYWESSDAIAFILRQIGFQDLGPSGGAPEEKEVRAFTPHQPREKWIKKRTSVKVKNVASNHRANDVIVKEGSAQVLKARFMYGPLDMVSLTGEKVDIYVMKDPPAGEWTQLATEVTDKSGRIVYTIPMDKSLSYGIYPVKMIVKGDHTSADLFLTVVPPKTECVVFSIDGSFTASMSVTGRDPRVRAGAVDVTRHWQELGYLIIYVTGRPDMQQQKVVSWLGQHNFPHGLVSFVADGLSTDFQGHKVEYLRGLVQIFFGDIRPNFGINFEPYCIGCLFKCSKLKLYKALNVLTLV</sequence>
<comment type="caution">
    <text evidence="6">The sequence shown here is derived from an EMBL/GenBank/DDBJ whole genome shotgun (WGS) entry which is preliminary data.</text>
</comment>
<feature type="compositionally biased region" description="Low complexity" evidence="4">
    <location>
        <begin position="361"/>
        <end position="376"/>
    </location>
</feature>
<keyword evidence="3" id="KW-0106">Calcium</keyword>
<dbReference type="SMART" id="SM01127">
    <property type="entry name" value="DDHD"/>
    <property type="match status" value="1"/>
</dbReference>
<evidence type="ECO:0000313" key="6">
    <source>
        <dbReference type="EMBL" id="CAG7825720.1"/>
    </source>
</evidence>
<feature type="region of interest" description="Disordered" evidence="4">
    <location>
        <begin position="662"/>
        <end position="683"/>
    </location>
</feature>
<organism evidence="6 7">
    <name type="scientific">Allacma fusca</name>
    <dbReference type="NCBI Taxonomy" id="39272"/>
    <lineage>
        <taxon>Eukaryota</taxon>
        <taxon>Metazoa</taxon>
        <taxon>Ecdysozoa</taxon>
        <taxon>Arthropoda</taxon>
        <taxon>Hexapoda</taxon>
        <taxon>Collembola</taxon>
        <taxon>Symphypleona</taxon>
        <taxon>Sminthuridae</taxon>
        <taxon>Allacma</taxon>
    </lineage>
</organism>
<dbReference type="Proteomes" id="UP000708208">
    <property type="component" value="Unassembled WGS sequence"/>
</dbReference>
<dbReference type="PANTHER" id="PTHR10658:SF81">
    <property type="entry name" value="PROTEIN RETINAL DEGENERATION B"/>
    <property type="match status" value="1"/>
</dbReference>
<reference evidence="6" key="1">
    <citation type="submission" date="2021-06" db="EMBL/GenBank/DDBJ databases">
        <authorList>
            <person name="Hodson N. C."/>
            <person name="Mongue J. A."/>
            <person name="Jaron S. K."/>
        </authorList>
    </citation>
    <scope>NUCLEOTIDE SEQUENCE</scope>
</reference>
<dbReference type="GO" id="GO:0031210">
    <property type="term" value="F:phosphatidylcholine binding"/>
    <property type="evidence" value="ECO:0007669"/>
    <property type="project" value="TreeGrafter"/>
</dbReference>
<evidence type="ECO:0000256" key="3">
    <source>
        <dbReference type="ARBA" id="ARBA00022837"/>
    </source>
</evidence>